<comment type="caution">
    <text evidence="1">The sequence shown here is derived from an EMBL/GenBank/DDBJ whole genome shotgun (WGS) entry which is preliminary data.</text>
</comment>
<reference evidence="1 2" key="1">
    <citation type="journal article" date="2024" name="J Genomics">
        <title>Draft genome sequencing and assembly of Favolaschia claudopus CIRM-BRFM 2984 isolated from oak limbs.</title>
        <authorList>
            <person name="Navarro D."/>
            <person name="Drula E."/>
            <person name="Chaduli D."/>
            <person name="Cazenave R."/>
            <person name="Ahrendt S."/>
            <person name="Wang J."/>
            <person name="Lipzen A."/>
            <person name="Daum C."/>
            <person name="Barry K."/>
            <person name="Grigoriev I.V."/>
            <person name="Favel A."/>
            <person name="Rosso M.N."/>
            <person name="Martin F."/>
        </authorList>
    </citation>
    <scope>NUCLEOTIDE SEQUENCE [LARGE SCALE GENOMIC DNA]</scope>
    <source>
        <strain evidence="1 2">CIRM-BRFM 2984</strain>
    </source>
</reference>
<dbReference type="AlphaFoldDB" id="A0AAW0AS92"/>
<sequence length="119" mass="14536">MLDDEDDELEQIKTKYAANAHRRAAEVYRWRNEDQEREKARKRMAAHRKRLRETDNEWTQYKERCKASDRKYRAKSSVEKHGFTRSNEVYNQRQEARREKKEWIAKALEDSQKQATQAF</sequence>
<dbReference type="EMBL" id="JAWWNJ010000051">
    <property type="protein sequence ID" value="KAK7016272.1"/>
    <property type="molecule type" value="Genomic_DNA"/>
</dbReference>
<evidence type="ECO:0008006" key="3">
    <source>
        <dbReference type="Google" id="ProtNLM"/>
    </source>
</evidence>
<accession>A0AAW0AS92</accession>
<name>A0AAW0AS92_9AGAR</name>
<organism evidence="1 2">
    <name type="scientific">Favolaschia claudopus</name>
    <dbReference type="NCBI Taxonomy" id="2862362"/>
    <lineage>
        <taxon>Eukaryota</taxon>
        <taxon>Fungi</taxon>
        <taxon>Dikarya</taxon>
        <taxon>Basidiomycota</taxon>
        <taxon>Agaricomycotina</taxon>
        <taxon>Agaricomycetes</taxon>
        <taxon>Agaricomycetidae</taxon>
        <taxon>Agaricales</taxon>
        <taxon>Marasmiineae</taxon>
        <taxon>Mycenaceae</taxon>
        <taxon>Favolaschia</taxon>
    </lineage>
</organism>
<protein>
    <recommendedName>
        <fullName evidence="3">Pre-mRNA-splicing factor SYF2</fullName>
    </recommendedName>
</protein>
<gene>
    <name evidence="1" type="ORF">R3P38DRAFT_2785983</name>
</gene>
<proteinExistence type="predicted"/>
<dbReference type="Proteomes" id="UP001362999">
    <property type="component" value="Unassembled WGS sequence"/>
</dbReference>
<evidence type="ECO:0000313" key="2">
    <source>
        <dbReference type="Proteomes" id="UP001362999"/>
    </source>
</evidence>
<evidence type="ECO:0000313" key="1">
    <source>
        <dbReference type="EMBL" id="KAK7016272.1"/>
    </source>
</evidence>
<keyword evidence="2" id="KW-1185">Reference proteome</keyword>